<comment type="catalytic activity">
    <reaction evidence="15">
        <text>2'-deoxyribonucleotide-(2'-deoxyribose 5'-phosphate)-2'-deoxyribonucleotide-DNA = a 3'-end 2'-deoxyribonucleotide-(2,3-dehydro-2,3-deoxyribose 5'-phosphate)-DNA + a 5'-end 5'-phospho-2'-deoxyribonucleoside-DNA + H(+)</text>
        <dbReference type="Rhea" id="RHEA:66592"/>
        <dbReference type="Rhea" id="RHEA-COMP:13180"/>
        <dbReference type="Rhea" id="RHEA-COMP:16897"/>
        <dbReference type="Rhea" id="RHEA-COMP:17067"/>
        <dbReference type="ChEBI" id="CHEBI:15378"/>
        <dbReference type="ChEBI" id="CHEBI:136412"/>
        <dbReference type="ChEBI" id="CHEBI:157695"/>
        <dbReference type="ChEBI" id="CHEBI:167181"/>
        <dbReference type="EC" id="4.2.99.18"/>
    </reaction>
</comment>
<dbReference type="InterPro" id="IPR000214">
    <property type="entry name" value="Znf_DNA_glyclase/AP_lyase"/>
</dbReference>
<dbReference type="SMART" id="SM00898">
    <property type="entry name" value="Fapy_DNA_glyco"/>
    <property type="match status" value="1"/>
</dbReference>
<evidence type="ECO:0000313" key="20">
    <source>
        <dbReference type="Proteomes" id="UP000289506"/>
    </source>
</evidence>
<dbReference type="InterPro" id="IPR020629">
    <property type="entry name" value="FPG_Glyclase"/>
</dbReference>
<evidence type="ECO:0000256" key="16">
    <source>
        <dbReference type="PROSITE-ProRule" id="PRU00391"/>
    </source>
</evidence>
<dbReference type="GO" id="GO:0006284">
    <property type="term" value="P:base-excision repair"/>
    <property type="evidence" value="ECO:0007669"/>
    <property type="project" value="InterPro"/>
</dbReference>
<evidence type="ECO:0000256" key="5">
    <source>
        <dbReference type="ARBA" id="ARBA00022723"/>
    </source>
</evidence>
<gene>
    <name evidence="19" type="primary">MCYN0343</name>
    <name evidence="19" type="ORF">NCTC10142_00437</name>
</gene>
<evidence type="ECO:0000256" key="8">
    <source>
        <dbReference type="ARBA" id="ARBA00022801"/>
    </source>
</evidence>
<dbReference type="Gene3D" id="1.10.8.50">
    <property type="match status" value="1"/>
</dbReference>
<dbReference type="EMBL" id="LR214986">
    <property type="protein sequence ID" value="VEU64681.1"/>
    <property type="molecule type" value="Genomic_DNA"/>
</dbReference>
<accession>A0A449AI73</accession>
<keyword evidence="12" id="KW-0456">Lyase</keyword>
<comment type="cofactor">
    <cofactor evidence="2">
        <name>Zn(2+)</name>
        <dbReference type="ChEBI" id="CHEBI:29105"/>
    </cofactor>
</comment>
<keyword evidence="6" id="KW-0227">DNA damage</keyword>
<comment type="catalytic activity">
    <reaction evidence="1">
        <text>Hydrolysis of DNA containing ring-opened 7-methylguanine residues, releasing 2,6-diamino-4-hydroxy-5-(N-methyl)formamidopyrimidine.</text>
        <dbReference type="EC" id="3.2.2.23"/>
    </reaction>
</comment>
<evidence type="ECO:0000313" key="19">
    <source>
        <dbReference type="EMBL" id="VEU64681.1"/>
    </source>
</evidence>
<evidence type="ECO:0000256" key="10">
    <source>
        <dbReference type="ARBA" id="ARBA00023125"/>
    </source>
</evidence>
<dbReference type="FunFam" id="1.10.8.50:FF:000003">
    <property type="entry name" value="Formamidopyrimidine-DNA glycosylase"/>
    <property type="match status" value="1"/>
</dbReference>
<sequence length="281" mass="32673">MPEYPEVTVVQKALNTFVKNRTITQVEVKIDKLIKNASEIEFKKFLINKKISYIENIGKFLVFNFTDSSRLLSHLRMTGKYFIRNINDKNLYAYKHDYIYFYLDNQEVLVYNDQRIFGSFEIINSNDNRTIFEIKNLAKLPGFIDKKILYQRIHKKNISIKKILLDQSLILGIGNIYADESLFACKINPMKKAKDITYEEFSQLLDQAQKIMDHSIKLGGSTVQNYSSVNGISGKFQNNLMVYGRENQICKVCKIGKIKKVKLDYTSNGRGTTFCENCQKE</sequence>
<dbReference type="RefSeq" id="WP_129720574.1">
    <property type="nucleotide sequence ID" value="NZ_LR214986.1"/>
</dbReference>
<dbReference type="GO" id="GO:0140078">
    <property type="term" value="F:class I DNA-(apurinic or apyrimidinic site) endonuclease activity"/>
    <property type="evidence" value="ECO:0007669"/>
    <property type="project" value="UniProtKB-EC"/>
</dbReference>
<reference evidence="19 20" key="1">
    <citation type="submission" date="2019-01" db="EMBL/GenBank/DDBJ databases">
        <authorList>
            <consortium name="Pathogen Informatics"/>
        </authorList>
    </citation>
    <scope>NUCLEOTIDE SEQUENCE [LARGE SCALE GENOMIC DNA]</scope>
    <source>
        <strain evidence="19 20">NCTC10142</strain>
        <plasmid evidence="20">13</plasmid>
    </source>
</reference>
<geneLocation type="plasmid" evidence="19 20">
    <name>13</name>
</geneLocation>
<dbReference type="SUPFAM" id="SSF46946">
    <property type="entry name" value="S13-like H2TH domain"/>
    <property type="match status" value="1"/>
</dbReference>
<keyword evidence="11" id="KW-0234">DNA repair</keyword>
<evidence type="ECO:0000256" key="1">
    <source>
        <dbReference type="ARBA" id="ARBA00001668"/>
    </source>
</evidence>
<dbReference type="NCBIfam" id="NF002211">
    <property type="entry name" value="PRK01103.1"/>
    <property type="match status" value="1"/>
</dbReference>
<evidence type="ECO:0000256" key="15">
    <source>
        <dbReference type="ARBA" id="ARBA00044632"/>
    </source>
</evidence>
<dbReference type="GO" id="GO:0003684">
    <property type="term" value="F:damaged DNA binding"/>
    <property type="evidence" value="ECO:0007669"/>
    <property type="project" value="InterPro"/>
</dbReference>
<dbReference type="Proteomes" id="UP000289506">
    <property type="component" value="Plasmid 13"/>
</dbReference>
<dbReference type="GO" id="GO:0008270">
    <property type="term" value="F:zinc ion binding"/>
    <property type="evidence" value="ECO:0007669"/>
    <property type="project" value="UniProtKB-KW"/>
</dbReference>
<dbReference type="PROSITE" id="PS51066">
    <property type="entry name" value="ZF_FPG_2"/>
    <property type="match status" value="1"/>
</dbReference>
<dbReference type="PROSITE" id="PS51068">
    <property type="entry name" value="FPG_CAT"/>
    <property type="match status" value="1"/>
</dbReference>
<keyword evidence="13" id="KW-0511">Multifunctional enzyme</keyword>
<dbReference type="InterPro" id="IPR012319">
    <property type="entry name" value="FPG_cat"/>
</dbReference>
<dbReference type="Pfam" id="PF06831">
    <property type="entry name" value="H2TH"/>
    <property type="match status" value="1"/>
</dbReference>
<dbReference type="PANTHER" id="PTHR22993">
    <property type="entry name" value="FORMAMIDOPYRIMIDINE-DNA GLYCOSYLASE"/>
    <property type="match status" value="1"/>
</dbReference>
<proteinExistence type="inferred from homology"/>
<dbReference type="Gene3D" id="3.20.190.10">
    <property type="entry name" value="MutM-like, N-terminal"/>
    <property type="match status" value="1"/>
</dbReference>
<feature type="domain" description="Formamidopyrimidine-DNA glycosylase catalytic" evidence="18">
    <location>
        <begin position="2"/>
        <end position="118"/>
    </location>
</feature>
<dbReference type="EC" id="3.2.2.23" evidence="19"/>
<evidence type="ECO:0000259" key="17">
    <source>
        <dbReference type="PROSITE" id="PS51066"/>
    </source>
</evidence>
<evidence type="ECO:0000256" key="3">
    <source>
        <dbReference type="ARBA" id="ARBA00009409"/>
    </source>
</evidence>
<organism evidence="19 20">
    <name type="scientific">Mycoplasmopsis cynos</name>
    <dbReference type="NCBI Taxonomy" id="171284"/>
    <lineage>
        <taxon>Bacteria</taxon>
        <taxon>Bacillati</taxon>
        <taxon>Mycoplasmatota</taxon>
        <taxon>Mycoplasmoidales</taxon>
        <taxon>Metamycoplasmataceae</taxon>
        <taxon>Mycoplasmopsis</taxon>
    </lineage>
</organism>
<evidence type="ECO:0000256" key="13">
    <source>
        <dbReference type="ARBA" id="ARBA00023268"/>
    </source>
</evidence>
<evidence type="ECO:0000256" key="7">
    <source>
        <dbReference type="ARBA" id="ARBA00022771"/>
    </source>
</evidence>
<evidence type="ECO:0000256" key="2">
    <source>
        <dbReference type="ARBA" id="ARBA00001947"/>
    </source>
</evidence>
<evidence type="ECO:0000256" key="9">
    <source>
        <dbReference type="ARBA" id="ARBA00022833"/>
    </source>
</evidence>
<keyword evidence="9" id="KW-0862">Zinc</keyword>
<dbReference type="AlphaFoldDB" id="A0A449AI73"/>
<dbReference type="GO" id="GO:0034039">
    <property type="term" value="F:8-oxo-7,8-dihydroguanine DNA N-glycosylase activity"/>
    <property type="evidence" value="ECO:0007669"/>
    <property type="project" value="TreeGrafter"/>
</dbReference>
<comment type="similarity">
    <text evidence="3">Belongs to the FPG family.</text>
</comment>
<feature type="domain" description="FPG-type" evidence="17">
    <location>
        <begin position="241"/>
        <end position="280"/>
    </location>
</feature>
<dbReference type="GO" id="GO:0003690">
    <property type="term" value="F:double-stranded DNA binding"/>
    <property type="evidence" value="ECO:0007669"/>
    <property type="project" value="UniProtKB-ARBA"/>
</dbReference>
<dbReference type="NCBIfam" id="TIGR00577">
    <property type="entry name" value="fpg"/>
    <property type="match status" value="1"/>
</dbReference>
<keyword evidence="7 16" id="KW-0863">Zinc-finger</keyword>
<dbReference type="SUPFAM" id="SSF57716">
    <property type="entry name" value="Glucocorticoid receptor-like (DNA-binding domain)"/>
    <property type="match status" value="1"/>
</dbReference>
<evidence type="ECO:0000256" key="11">
    <source>
        <dbReference type="ARBA" id="ARBA00023204"/>
    </source>
</evidence>
<evidence type="ECO:0000259" key="18">
    <source>
        <dbReference type="PROSITE" id="PS51068"/>
    </source>
</evidence>
<comment type="subunit">
    <text evidence="4">Monomer.</text>
</comment>
<evidence type="ECO:0000256" key="12">
    <source>
        <dbReference type="ARBA" id="ARBA00023239"/>
    </source>
</evidence>
<name>A0A449AI73_9BACT</name>
<keyword evidence="10" id="KW-0238">DNA-binding</keyword>
<dbReference type="InterPro" id="IPR010979">
    <property type="entry name" value="Ribosomal_uS13-like_H2TH"/>
</dbReference>
<evidence type="ECO:0000256" key="6">
    <source>
        <dbReference type="ARBA" id="ARBA00022763"/>
    </source>
</evidence>
<keyword evidence="8 19" id="KW-0378">Hydrolase</keyword>
<dbReference type="SMART" id="SM01232">
    <property type="entry name" value="H2TH"/>
    <property type="match status" value="1"/>
</dbReference>
<dbReference type="CDD" id="cd08966">
    <property type="entry name" value="EcFpg-like_N"/>
    <property type="match status" value="1"/>
</dbReference>
<keyword evidence="5" id="KW-0479">Metal-binding</keyword>
<evidence type="ECO:0000256" key="4">
    <source>
        <dbReference type="ARBA" id="ARBA00011245"/>
    </source>
</evidence>
<dbReference type="InterPro" id="IPR035937">
    <property type="entry name" value="FPG_N"/>
</dbReference>
<dbReference type="Pfam" id="PF01149">
    <property type="entry name" value="Fapy_DNA_glyco"/>
    <property type="match status" value="1"/>
</dbReference>
<dbReference type="InterPro" id="IPR015886">
    <property type="entry name" value="H2TH_FPG"/>
</dbReference>
<evidence type="ECO:0000256" key="14">
    <source>
        <dbReference type="ARBA" id="ARBA00023295"/>
    </source>
</evidence>
<protein>
    <submittedName>
        <fullName evidence="19">Formamidopyrimidine-DNA glycosylase</fullName>
        <ecNumber evidence="19">3.2.2.23</ecNumber>
    </submittedName>
</protein>
<keyword evidence="19" id="KW-0614">Plasmid</keyword>
<dbReference type="PANTHER" id="PTHR22993:SF9">
    <property type="entry name" value="FORMAMIDOPYRIMIDINE-DNA GLYCOSYLASE"/>
    <property type="match status" value="1"/>
</dbReference>
<dbReference type="SUPFAM" id="SSF81624">
    <property type="entry name" value="N-terminal domain of MutM-like DNA repair proteins"/>
    <property type="match status" value="1"/>
</dbReference>
<keyword evidence="14 19" id="KW-0326">Glycosidase</keyword>